<evidence type="ECO:0000256" key="1">
    <source>
        <dbReference type="SAM" id="SignalP"/>
    </source>
</evidence>
<name>A0A7W9BS34_9SPHN</name>
<dbReference type="Gene3D" id="2.40.128.520">
    <property type="match status" value="1"/>
</dbReference>
<evidence type="ECO:0000313" key="3">
    <source>
        <dbReference type="EMBL" id="MBB5729060.1"/>
    </source>
</evidence>
<sequence>MFKSMEVSLLVVALTAATAVLPSEAAFAQTASANEVVGLWEADNGSLKLDMFDAGGTYSARMLYGIRVMEPDGKTFRKDTNNPDPNLRTRSLERAVILKNLKWNAEERRWEGGSLYDGSSGRSVSARATMVKGKMELRAYLGTPIMGRTVTFHRVKS</sequence>
<evidence type="ECO:0000313" key="4">
    <source>
        <dbReference type="Proteomes" id="UP000546701"/>
    </source>
</evidence>
<comment type="caution">
    <text evidence="3">The sequence shown here is derived from an EMBL/GenBank/DDBJ whole genome shotgun (WGS) entry which is preliminary data.</text>
</comment>
<feature type="domain" description="DUF2147" evidence="2">
    <location>
        <begin position="38"/>
        <end position="154"/>
    </location>
</feature>
<feature type="chain" id="PRO_5030742932" evidence="1">
    <location>
        <begin position="29"/>
        <end position="157"/>
    </location>
</feature>
<organism evidence="3 4">
    <name type="scientific">Sphingomonas prati</name>
    <dbReference type="NCBI Taxonomy" id="1843237"/>
    <lineage>
        <taxon>Bacteria</taxon>
        <taxon>Pseudomonadati</taxon>
        <taxon>Pseudomonadota</taxon>
        <taxon>Alphaproteobacteria</taxon>
        <taxon>Sphingomonadales</taxon>
        <taxon>Sphingomonadaceae</taxon>
        <taxon>Sphingomonas</taxon>
    </lineage>
</organism>
<dbReference type="PANTHER" id="PTHR36919">
    <property type="entry name" value="BLR1215 PROTEIN"/>
    <property type="match status" value="1"/>
</dbReference>
<dbReference type="EMBL" id="JACIJR010000003">
    <property type="protein sequence ID" value="MBB5729060.1"/>
    <property type="molecule type" value="Genomic_DNA"/>
</dbReference>
<dbReference type="PANTHER" id="PTHR36919:SF2">
    <property type="entry name" value="BLL6627 PROTEIN"/>
    <property type="match status" value="1"/>
</dbReference>
<feature type="signal peptide" evidence="1">
    <location>
        <begin position="1"/>
        <end position="28"/>
    </location>
</feature>
<protein>
    <submittedName>
        <fullName evidence="3">Uncharacterized protein (DUF2147 family)</fullName>
    </submittedName>
</protein>
<dbReference type="OrthoDB" id="9811671at2"/>
<accession>A0A7W9BS34</accession>
<evidence type="ECO:0000259" key="2">
    <source>
        <dbReference type="Pfam" id="PF09917"/>
    </source>
</evidence>
<keyword evidence="4" id="KW-1185">Reference proteome</keyword>
<dbReference type="RefSeq" id="WP_157176807.1">
    <property type="nucleotide sequence ID" value="NZ_BMJP01000002.1"/>
</dbReference>
<keyword evidence="1" id="KW-0732">Signal</keyword>
<proteinExistence type="predicted"/>
<dbReference type="Pfam" id="PF09917">
    <property type="entry name" value="DUF2147"/>
    <property type="match status" value="1"/>
</dbReference>
<dbReference type="InterPro" id="IPR019223">
    <property type="entry name" value="DUF2147"/>
</dbReference>
<dbReference type="AlphaFoldDB" id="A0A7W9BS34"/>
<reference evidence="3 4" key="1">
    <citation type="submission" date="2020-08" db="EMBL/GenBank/DDBJ databases">
        <title>Genomic Encyclopedia of Type Strains, Phase IV (KMG-IV): sequencing the most valuable type-strain genomes for metagenomic binning, comparative biology and taxonomic classification.</title>
        <authorList>
            <person name="Goeker M."/>
        </authorList>
    </citation>
    <scope>NUCLEOTIDE SEQUENCE [LARGE SCALE GENOMIC DNA]</scope>
    <source>
        <strain evidence="3 4">DSM 103336</strain>
    </source>
</reference>
<gene>
    <name evidence="3" type="ORF">FHS99_001538</name>
</gene>
<dbReference type="Proteomes" id="UP000546701">
    <property type="component" value="Unassembled WGS sequence"/>
</dbReference>